<name>A0AAJ7IVD9_9HYME</name>
<keyword evidence="6 14" id="KW-0812">Transmembrane</keyword>
<keyword evidence="5" id="KW-0050">Antiport</keyword>
<dbReference type="GO" id="GO:1990544">
    <property type="term" value="P:mitochondrial ATP transmembrane transport"/>
    <property type="evidence" value="ECO:0007669"/>
    <property type="project" value="InterPro"/>
</dbReference>
<evidence type="ECO:0000256" key="4">
    <source>
        <dbReference type="ARBA" id="ARBA00022448"/>
    </source>
</evidence>
<dbReference type="PROSITE" id="PS50920">
    <property type="entry name" value="SOLCAR"/>
    <property type="match status" value="3"/>
</dbReference>
<comment type="similarity">
    <text evidence="2 15">Belongs to the mitochondrial carrier (TC 2.A.29) family.</text>
</comment>
<evidence type="ECO:0000256" key="13">
    <source>
        <dbReference type="ARBA" id="ARBA00045250"/>
    </source>
</evidence>
<dbReference type="GO" id="GO:0140021">
    <property type="term" value="P:mitochondrial ADP transmembrane transport"/>
    <property type="evidence" value="ECO:0007669"/>
    <property type="project" value="InterPro"/>
</dbReference>
<organism evidence="18 19">
    <name type="scientific">Ceratina calcarata</name>
    <dbReference type="NCBI Taxonomy" id="156304"/>
    <lineage>
        <taxon>Eukaryota</taxon>
        <taxon>Metazoa</taxon>
        <taxon>Ecdysozoa</taxon>
        <taxon>Arthropoda</taxon>
        <taxon>Hexapoda</taxon>
        <taxon>Insecta</taxon>
        <taxon>Pterygota</taxon>
        <taxon>Neoptera</taxon>
        <taxon>Endopterygota</taxon>
        <taxon>Hymenoptera</taxon>
        <taxon>Apocrita</taxon>
        <taxon>Aculeata</taxon>
        <taxon>Apoidea</taxon>
        <taxon>Anthophila</taxon>
        <taxon>Apidae</taxon>
        <taxon>Ceratina</taxon>
        <taxon>Zadontomerus</taxon>
    </lineage>
</organism>
<dbReference type="GO" id="GO:0005743">
    <property type="term" value="C:mitochondrial inner membrane"/>
    <property type="evidence" value="ECO:0007669"/>
    <property type="project" value="UniProtKB-SubCell"/>
</dbReference>
<dbReference type="RefSeq" id="XP_017877834.1">
    <property type="nucleotide sequence ID" value="XM_018022345.1"/>
</dbReference>
<comment type="catalytic activity">
    <reaction evidence="12">
        <text>ADP(in) + ATP(out) = ADP(out) + ATP(in)</text>
        <dbReference type="Rhea" id="RHEA:34999"/>
        <dbReference type="ChEBI" id="CHEBI:30616"/>
        <dbReference type="ChEBI" id="CHEBI:456216"/>
    </reaction>
    <physiologicalReaction direction="left-to-right" evidence="12">
        <dbReference type="Rhea" id="RHEA:35000"/>
    </physiologicalReaction>
</comment>
<evidence type="ECO:0000256" key="17">
    <source>
        <dbReference type="SAM" id="MobiDB-lite"/>
    </source>
</evidence>
<dbReference type="PANTHER" id="PTHR45635">
    <property type="entry name" value="ADP,ATP CARRIER PROTEIN 1-RELATED-RELATED"/>
    <property type="match status" value="1"/>
</dbReference>
<keyword evidence="7" id="KW-0677">Repeat</keyword>
<gene>
    <name evidence="19" type="primary">LOC108623671</name>
</gene>
<dbReference type="PANTHER" id="PTHR45635:SF14">
    <property type="entry name" value="ADP_ATP TRANSLOCASE"/>
    <property type="match status" value="1"/>
</dbReference>
<protein>
    <recommendedName>
        <fullName evidence="16">ADP/ATP translocase</fullName>
    </recommendedName>
    <alternativeName>
        <fullName evidence="16">ADP,ATP carrier protein</fullName>
    </alternativeName>
</protein>
<evidence type="ECO:0000256" key="6">
    <source>
        <dbReference type="ARBA" id="ARBA00022692"/>
    </source>
</evidence>
<keyword evidence="11 14" id="KW-0472">Membrane</keyword>
<sequence>MTKKECGTQTYTSIEVNSRSGPQPDNGLDAQRLRHAADFGASFIISGILAVTFRTMTAPLERVKLILQTQASSHQIAHSDRTAYRGITNAFIRIPKEQGFFSLWRGNLINICRYFPAQAINFSFFDLYYEIFEQVIESRTAHTHDILPFLAGGAVGFTSCTLLYPLSFCNTRITVDIGDSKEIKREFHGLHDCMYKVYKSDGYRGFYQGLTFASTGLTIYRGIYFGVYTLGKRTYLGISGQDNHTLHAPFMVSLSLAISASAIATYMSYPLDTLSRQKMLFSGRGVHNYVPVKKLIGNIMKKDGLRGFYKGVNANLLTTLCGSLLLATYDIIRGLYDTMKESKASKSDA</sequence>
<evidence type="ECO:0000256" key="15">
    <source>
        <dbReference type="RuleBase" id="RU000488"/>
    </source>
</evidence>
<keyword evidence="10" id="KW-0496">Mitochondrion</keyword>
<evidence type="ECO:0000256" key="12">
    <source>
        <dbReference type="ARBA" id="ARBA00024143"/>
    </source>
</evidence>
<feature type="repeat" description="Solcar" evidence="14">
    <location>
        <begin position="37"/>
        <end position="131"/>
    </location>
</feature>
<dbReference type="InterPro" id="IPR023395">
    <property type="entry name" value="MCP_dom_sf"/>
</dbReference>
<feature type="region of interest" description="Disordered" evidence="17">
    <location>
        <begin position="1"/>
        <end position="27"/>
    </location>
</feature>
<keyword evidence="8" id="KW-0999">Mitochondrion inner membrane</keyword>
<dbReference type="Pfam" id="PF00153">
    <property type="entry name" value="Mito_carr"/>
    <property type="match status" value="3"/>
</dbReference>
<evidence type="ECO:0000256" key="14">
    <source>
        <dbReference type="PROSITE-ProRule" id="PRU00282"/>
    </source>
</evidence>
<dbReference type="GO" id="GO:0005471">
    <property type="term" value="F:ATP:ADP antiporter activity"/>
    <property type="evidence" value="ECO:0007669"/>
    <property type="project" value="UniProtKB-UniRule"/>
</dbReference>
<evidence type="ECO:0000313" key="19">
    <source>
        <dbReference type="RefSeq" id="XP_017877834.1"/>
    </source>
</evidence>
<evidence type="ECO:0000256" key="3">
    <source>
        <dbReference type="ARBA" id="ARBA00011245"/>
    </source>
</evidence>
<evidence type="ECO:0000256" key="7">
    <source>
        <dbReference type="ARBA" id="ARBA00022737"/>
    </source>
</evidence>
<evidence type="ECO:0000256" key="10">
    <source>
        <dbReference type="ARBA" id="ARBA00023128"/>
    </source>
</evidence>
<feature type="transmembrane region" description="Helical" evidence="16">
    <location>
        <begin position="248"/>
        <end position="269"/>
    </location>
</feature>
<comment type="subunit">
    <text evidence="3 16">Monomer.</text>
</comment>
<feature type="compositionally biased region" description="Polar residues" evidence="17">
    <location>
        <begin position="7"/>
        <end position="23"/>
    </location>
</feature>
<dbReference type="GeneID" id="108623671"/>
<dbReference type="AlphaFoldDB" id="A0AAJ7IVD9"/>
<dbReference type="InterPro" id="IPR002113">
    <property type="entry name" value="ADT_euk_type"/>
</dbReference>
<evidence type="ECO:0000256" key="9">
    <source>
        <dbReference type="ARBA" id="ARBA00022989"/>
    </source>
</evidence>
<feature type="transmembrane region" description="Helical" evidence="16">
    <location>
        <begin position="206"/>
        <end position="228"/>
    </location>
</feature>
<dbReference type="InterPro" id="IPR018108">
    <property type="entry name" value="MCP_transmembrane"/>
</dbReference>
<evidence type="ECO:0000256" key="11">
    <source>
        <dbReference type="ARBA" id="ARBA00023136"/>
    </source>
</evidence>
<accession>A0AAJ7IVD9</accession>
<evidence type="ECO:0000256" key="8">
    <source>
        <dbReference type="ARBA" id="ARBA00022792"/>
    </source>
</evidence>
<evidence type="ECO:0000256" key="1">
    <source>
        <dbReference type="ARBA" id="ARBA00004448"/>
    </source>
</evidence>
<dbReference type="PRINTS" id="PR00927">
    <property type="entry name" value="ADPTRNSLCASE"/>
</dbReference>
<dbReference type="PRINTS" id="PR00926">
    <property type="entry name" value="MITOCARRIER"/>
</dbReference>
<dbReference type="Gene3D" id="1.50.40.10">
    <property type="entry name" value="Mitochondrial carrier domain"/>
    <property type="match status" value="1"/>
</dbReference>
<reference evidence="19" key="1">
    <citation type="submission" date="2025-08" db="UniProtKB">
        <authorList>
            <consortium name="RefSeq"/>
        </authorList>
    </citation>
    <scope>IDENTIFICATION</scope>
    <source>
        <tissue evidence="19">Whole body</tissue>
    </source>
</reference>
<keyword evidence="4 15" id="KW-0813">Transport</keyword>
<evidence type="ECO:0000256" key="2">
    <source>
        <dbReference type="ARBA" id="ARBA00006375"/>
    </source>
</evidence>
<feature type="repeat" description="Solcar" evidence="14">
    <location>
        <begin position="248"/>
        <end position="335"/>
    </location>
</feature>
<evidence type="ECO:0000256" key="5">
    <source>
        <dbReference type="ARBA" id="ARBA00022449"/>
    </source>
</evidence>
<dbReference type="Proteomes" id="UP000694925">
    <property type="component" value="Unplaced"/>
</dbReference>
<evidence type="ECO:0000256" key="16">
    <source>
        <dbReference type="RuleBase" id="RU368008"/>
    </source>
</evidence>
<comment type="caution">
    <text evidence="16">Lacks conserved residue(s) required for the propagation of feature annotation.</text>
</comment>
<comment type="function">
    <text evidence="13">ADP:ATP antiporter that mediates import of ADP into the mitochondrial matrix for ATP synthesis, and export of ATP out to fuel the cell. Cycles between the cytoplasmic-open state (c-state) and the matrix-open state (m-state): operates by the alternating access mechanism with a single substrate-binding site intermittently exposed to either the cytosolic (c-state) or matrix (m-state) side of the inner mitochondrial membrane.</text>
</comment>
<keyword evidence="18" id="KW-1185">Reference proteome</keyword>
<proteinExistence type="inferred from homology"/>
<dbReference type="KEGG" id="ccal:108623671"/>
<comment type="subcellular location">
    <subcellularLocation>
        <location evidence="16">Membrane</location>
        <topology evidence="16">Multi-pass membrane protein</topology>
    </subcellularLocation>
    <subcellularLocation>
        <location evidence="1">Mitochondrion inner membrane</location>
        <topology evidence="1">Multi-pass membrane protein</topology>
    </subcellularLocation>
</comment>
<feature type="repeat" description="Solcar" evidence="14">
    <location>
        <begin position="143"/>
        <end position="234"/>
    </location>
</feature>
<keyword evidence="9 16" id="KW-1133">Transmembrane helix</keyword>
<evidence type="ECO:0000313" key="18">
    <source>
        <dbReference type="Proteomes" id="UP000694925"/>
    </source>
</evidence>
<dbReference type="InterPro" id="IPR002067">
    <property type="entry name" value="MCP"/>
</dbReference>
<comment type="function">
    <text evidence="16">Catalyzes the exchange of ADP and ATP across the membrane.</text>
</comment>
<dbReference type="SUPFAM" id="SSF103506">
    <property type="entry name" value="Mitochondrial carrier"/>
    <property type="match status" value="1"/>
</dbReference>